<reference evidence="1 2" key="1">
    <citation type="journal article" date="2006" name="Science">
        <title>The genome of black cottonwood, Populus trichocarpa (Torr. &amp; Gray).</title>
        <authorList>
            <person name="Tuskan G.A."/>
            <person name="Difazio S."/>
            <person name="Jansson S."/>
            <person name="Bohlmann J."/>
            <person name="Grigoriev I."/>
            <person name="Hellsten U."/>
            <person name="Putnam N."/>
            <person name="Ralph S."/>
            <person name="Rombauts S."/>
            <person name="Salamov A."/>
            <person name="Schein J."/>
            <person name="Sterck L."/>
            <person name="Aerts A."/>
            <person name="Bhalerao R.R."/>
            <person name="Bhalerao R.P."/>
            <person name="Blaudez D."/>
            <person name="Boerjan W."/>
            <person name="Brun A."/>
            <person name="Brunner A."/>
            <person name="Busov V."/>
            <person name="Campbell M."/>
            <person name="Carlson J."/>
            <person name="Chalot M."/>
            <person name="Chapman J."/>
            <person name="Chen G.L."/>
            <person name="Cooper D."/>
            <person name="Coutinho P.M."/>
            <person name="Couturier J."/>
            <person name="Covert S."/>
            <person name="Cronk Q."/>
            <person name="Cunningham R."/>
            <person name="Davis J."/>
            <person name="Degroeve S."/>
            <person name="Dejardin A."/>
            <person name="Depamphilis C."/>
            <person name="Detter J."/>
            <person name="Dirks B."/>
            <person name="Dubchak I."/>
            <person name="Duplessis S."/>
            <person name="Ehlting J."/>
            <person name="Ellis B."/>
            <person name="Gendler K."/>
            <person name="Goodstein D."/>
            <person name="Gribskov M."/>
            <person name="Grimwood J."/>
            <person name="Groover A."/>
            <person name="Gunter L."/>
            <person name="Hamberger B."/>
            <person name="Heinze B."/>
            <person name="Helariutta Y."/>
            <person name="Henrissat B."/>
            <person name="Holligan D."/>
            <person name="Holt R."/>
            <person name="Huang W."/>
            <person name="Islam-Faridi N."/>
            <person name="Jones S."/>
            <person name="Jones-Rhoades M."/>
            <person name="Jorgensen R."/>
            <person name="Joshi C."/>
            <person name="Kangasjarvi J."/>
            <person name="Karlsson J."/>
            <person name="Kelleher C."/>
            <person name="Kirkpatrick R."/>
            <person name="Kirst M."/>
            <person name="Kohler A."/>
            <person name="Kalluri U."/>
            <person name="Larimer F."/>
            <person name="Leebens-Mack J."/>
            <person name="Leple J.C."/>
            <person name="Locascio P."/>
            <person name="Lou Y."/>
            <person name="Lucas S."/>
            <person name="Martin F."/>
            <person name="Montanini B."/>
            <person name="Napoli C."/>
            <person name="Nelson D.R."/>
            <person name="Nelson C."/>
            <person name="Nieminen K."/>
            <person name="Nilsson O."/>
            <person name="Pereda V."/>
            <person name="Peter G."/>
            <person name="Philippe R."/>
            <person name="Pilate G."/>
            <person name="Poliakov A."/>
            <person name="Razumovskaya J."/>
            <person name="Richardson P."/>
            <person name="Rinaldi C."/>
            <person name="Ritland K."/>
            <person name="Rouze P."/>
            <person name="Ryaboy D."/>
            <person name="Schmutz J."/>
            <person name="Schrader J."/>
            <person name="Segerman B."/>
            <person name="Shin H."/>
            <person name="Siddiqui A."/>
            <person name="Sterky F."/>
            <person name="Terry A."/>
            <person name="Tsai C.J."/>
            <person name="Uberbacher E."/>
            <person name="Unneberg P."/>
            <person name="Vahala J."/>
            <person name="Wall K."/>
            <person name="Wessler S."/>
            <person name="Yang G."/>
            <person name="Yin T."/>
            <person name="Douglas C."/>
            <person name="Marra M."/>
            <person name="Sandberg G."/>
            <person name="Van de Peer Y."/>
            <person name="Rokhsar D."/>
        </authorList>
    </citation>
    <scope>NUCLEOTIDE SEQUENCE [LARGE SCALE GENOMIC DNA]</scope>
    <source>
        <strain evidence="2">cv. Nisqually</strain>
    </source>
</reference>
<sequence>MTDQTYLRKNLTEFQEGVTNADMFSYSSIYLCIEPTSHALDRLHLPYSFCPERIAQVKYRLPMIEESFENIH</sequence>
<evidence type="ECO:0000313" key="2">
    <source>
        <dbReference type="Proteomes" id="UP000006729"/>
    </source>
</evidence>
<evidence type="ECO:0000313" key="1">
    <source>
        <dbReference type="EMBL" id="PNT26964.1"/>
    </source>
</evidence>
<keyword evidence="2" id="KW-1185">Reference proteome</keyword>
<dbReference type="EMBL" id="CM009296">
    <property type="protein sequence ID" value="PNT26964.1"/>
    <property type="molecule type" value="Genomic_DNA"/>
</dbReference>
<dbReference type="Proteomes" id="UP000006729">
    <property type="component" value="Chromosome 7"/>
</dbReference>
<organism evidence="1 2">
    <name type="scientific">Populus trichocarpa</name>
    <name type="common">Western balsam poplar</name>
    <name type="synonym">Populus balsamifera subsp. trichocarpa</name>
    <dbReference type="NCBI Taxonomy" id="3694"/>
    <lineage>
        <taxon>Eukaryota</taxon>
        <taxon>Viridiplantae</taxon>
        <taxon>Streptophyta</taxon>
        <taxon>Embryophyta</taxon>
        <taxon>Tracheophyta</taxon>
        <taxon>Spermatophyta</taxon>
        <taxon>Magnoliopsida</taxon>
        <taxon>eudicotyledons</taxon>
        <taxon>Gunneridae</taxon>
        <taxon>Pentapetalae</taxon>
        <taxon>rosids</taxon>
        <taxon>fabids</taxon>
        <taxon>Malpighiales</taxon>
        <taxon>Salicaceae</taxon>
        <taxon>Saliceae</taxon>
        <taxon>Populus</taxon>
    </lineage>
</organism>
<name>A0A2K1ZNV4_POPTR</name>
<dbReference type="AlphaFoldDB" id="A0A2K1ZNV4"/>
<protein>
    <submittedName>
        <fullName evidence="1">Uncharacterized protein</fullName>
    </submittedName>
</protein>
<dbReference type="InParanoid" id="A0A2K1ZNV4"/>
<accession>A0A2K1ZNV4</accession>
<proteinExistence type="predicted"/>
<gene>
    <name evidence="1" type="ORF">POPTR_007G038400</name>
</gene>